<dbReference type="Pfam" id="PF02381">
    <property type="entry name" value="MraZ"/>
    <property type="match status" value="2"/>
</dbReference>
<keyword evidence="6 7" id="KW-0804">Transcription</keyword>
<dbReference type="InterPro" id="IPR035644">
    <property type="entry name" value="MraZ_C"/>
</dbReference>
<reference evidence="9 11" key="1">
    <citation type="journal article" date="2018" name="Elife">
        <title>Discovery and characterization of a prevalent human gut bacterial enzyme sufficient for the inactivation of a family of plant toxins.</title>
        <authorList>
            <person name="Koppel N."/>
            <person name="Bisanz J.E."/>
            <person name="Pandelia M.E."/>
            <person name="Turnbaugh P.J."/>
            <person name="Balskus E.P."/>
        </authorList>
    </citation>
    <scope>NUCLEOTIDE SEQUENCE [LARGE SCALE GENOMIC DNA]</scope>
    <source>
        <strain evidence="9 11">OB21 GAM31</strain>
    </source>
</reference>
<keyword evidence="2 7" id="KW-0963">Cytoplasm</keyword>
<feature type="domain" description="SpoVT-AbrB" evidence="8">
    <location>
        <begin position="85"/>
        <end position="128"/>
    </location>
</feature>
<evidence type="ECO:0000259" key="8">
    <source>
        <dbReference type="PROSITE" id="PS51740"/>
    </source>
</evidence>
<dbReference type="PANTHER" id="PTHR34701:SF1">
    <property type="entry name" value="TRANSCRIPTIONAL REGULATOR MRAZ"/>
    <property type="match status" value="1"/>
</dbReference>
<dbReference type="AlphaFoldDB" id="A0A369LD26"/>
<evidence type="ECO:0000256" key="2">
    <source>
        <dbReference type="ARBA" id="ARBA00022490"/>
    </source>
</evidence>
<comment type="caution">
    <text evidence="9">The sequence shown here is derived from an EMBL/GenBank/DDBJ whole genome shotgun (WGS) entry which is preliminary data.</text>
</comment>
<dbReference type="GO" id="GO:0005737">
    <property type="term" value="C:cytoplasm"/>
    <property type="evidence" value="ECO:0007669"/>
    <property type="project" value="UniProtKB-UniRule"/>
</dbReference>
<protein>
    <recommendedName>
        <fullName evidence="1 7">Transcriptional regulator MraZ</fullName>
    </recommendedName>
</protein>
<evidence type="ECO:0000256" key="5">
    <source>
        <dbReference type="ARBA" id="ARBA00023125"/>
    </source>
</evidence>
<keyword evidence="5 7" id="KW-0238">DNA-binding</keyword>
<dbReference type="EMBL" id="PPTO01000013">
    <property type="protein sequence ID" value="RDB57002.1"/>
    <property type="molecule type" value="Genomic_DNA"/>
</dbReference>
<dbReference type="GO" id="GO:2000143">
    <property type="term" value="P:negative regulation of DNA-templated transcription initiation"/>
    <property type="evidence" value="ECO:0007669"/>
    <property type="project" value="TreeGrafter"/>
</dbReference>
<comment type="similarity">
    <text evidence="7">Belongs to the MraZ family.</text>
</comment>
<gene>
    <name evidence="7" type="primary">mraZ</name>
    <name evidence="9" type="ORF">C1881_07785</name>
    <name evidence="10" type="ORF">DMP05_00720</name>
</gene>
<dbReference type="InterPro" id="IPR037914">
    <property type="entry name" value="SpoVT-AbrB_sf"/>
</dbReference>
<evidence type="ECO:0000256" key="1">
    <source>
        <dbReference type="ARBA" id="ARBA00013860"/>
    </source>
</evidence>
<dbReference type="PROSITE" id="PS51740">
    <property type="entry name" value="SPOVT_ABRB"/>
    <property type="match status" value="2"/>
</dbReference>
<evidence type="ECO:0000313" key="9">
    <source>
        <dbReference type="EMBL" id="RDB57002.1"/>
    </source>
</evidence>
<dbReference type="PANTHER" id="PTHR34701">
    <property type="entry name" value="TRANSCRIPTIONAL REGULATOR MRAZ"/>
    <property type="match status" value="1"/>
</dbReference>
<keyword evidence="4 7" id="KW-0805">Transcription regulation</keyword>
<dbReference type="GeneID" id="98661870"/>
<feature type="domain" description="SpoVT-AbrB" evidence="8">
    <location>
        <begin position="7"/>
        <end position="52"/>
    </location>
</feature>
<proteinExistence type="inferred from homology"/>
<dbReference type="HAMAP" id="MF_01008">
    <property type="entry name" value="MraZ"/>
    <property type="match status" value="1"/>
</dbReference>
<evidence type="ECO:0000313" key="11">
    <source>
        <dbReference type="Proteomes" id="UP000253975"/>
    </source>
</evidence>
<dbReference type="EMBL" id="QIBZ01000001">
    <property type="protein sequence ID" value="RNM37480.1"/>
    <property type="molecule type" value="Genomic_DNA"/>
</dbReference>
<comment type="subcellular location">
    <subcellularLocation>
        <location evidence="7">Cytoplasm</location>
        <location evidence="7">Nucleoid</location>
    </subcellularLocation>
</comment>
<dbReference type="InterPro" id="IPR038619">
    <property type="entry name" value="MraZ_sf"/>
</dbReference>
<dbReference type="InterPro" id="IPR003444">
    <property type="entry name" value="MraZ"/>
</dbReference>
<dbReference type="Proteomes" id="UP000271472">
    <property type="component" value="Unassembled WGS sequence"/>
</dbReference>
<dbReference type="CDD" id="cd16320">
    <property type="entry name" value="MraZ_N"/>
    <property type="match status" value="1"/>
</dbReference>
<organism evidence="9 11">
    <name type="scientific">Slackia isoflavoniconvertens</name>
    <dbReference type="NCBI Taxonomy" id="572010"/>
    <lineage>
        <taxon>Bacteria</taxon>
        <taxon>Bacillati</taxon>
        <taxon>Actinomycetota</taxon>
        <taxon>Coriobacteriia</taxon>
        <taxon>Eggerthellales</taxon>
        <taxon>Eggerthellaceae</taxon>
        <taxon>Slackia</taxon>
    </lineage>
</organism>
<dbReference type="GO" id="GO:0003700">
    <property type="term" value="F:DNA-binding transcription factor activity"/>
    <property type="evidence" value="ECO:0007669"/>
    <property type="project" value="UniProtKB-UniRule"/>
</dbReference>
<keyword evidence="3" id="KW-0677">Repeat</keyword>
<evidence type="ECO:0000256" key="7">
    <source>
        <dbReference type="HAMAP-Rule" id="MF_01008"/>
    </source>
</evidence>
<name>A0A369LD26_9ACTN</name>
<reference evidence="10" key="3">
    <citation type="journal article" date="2019" name="Microbiol. Resour. Announc.">
        <title>Draft Genome Sequences of Type Strains of Gordonibacter faecihominis, Paraeggerthella hongkongensis, Parvibacter caecicola,Slackia equolifaciens, Slackia faecicanis, and Slackia isoflavoniconvertens.</title>
        <authorList>
            <person name="Danylec N."/>
            <person name="Stoll D.A."/>
            <person name="Dotsch A."/>
            <person name="Huch M."/>
        </authorList>
    </citation>
    <scope>NUCLEOTIDE SEQUENCE</scope>
    <source>
        <strain evidence="10">DSM 22006</strain>
    </source>
</reference>
<evidence type="ECO:0000256" key="4">
    <source>
        <dbReference type="ARBA" id="ARBA00023015"/>
    </source>
</evidence>
<dbReference type="InterPro" id="IPR020603">
    <property type="entry name" value="MraZ_dom"/>
</dbReference>
<evidence type="ECO:0000256" key="3">
    <source>
        <dbReference type="ARBA" id="ARBA00022737"/>
    </source>
</evidence>
<sequence length="144" mass="16191">MAGLNGEYRHKLDAKGRLSLPSSIRKLLTEETQMVVVPDARNEFLSVYTNEAFDVWIDTLFEKRGGFDPNKREHMLLNSILRGNATPVTMDSAGRITLPQSLRERAGIDKEVTLVGAGSHFDIWDTTRRENLLASIDLDALLYS</sequence>
<keyword evidence="12" id="KW-1185">Reference proteome</keyword>
<dbReference type="SUPFAM" id="SSF89447">
    <property type="entry name" value="AbrB/MazE/MraZ-like"/>
    <property type="match status" value="1"/>
</dbReference>
<reference evidence="12" key="2">
    <citation type="submission" date="2018-05" db="EMBL/GenBank/DDBJ databases">
        <title>Genome Sequencing of selected type strains of the family Eggerthellaceae.</title>
        <authorList>
            <person name="Danylec N."/>
            <person name="Stoll D.A."/>
            <person name="Doetsch A."/>
            <person name="Huch M."/>
        </authorList>
    </citation>
    <scope>NUCLEOTIDE SEQUENCE [LARGE SCALE GENOMIC DNA]</scope>
    <source>
        <strain evidence="12">DSM 22006</strain>
    </source>
</reference>
<dbReference type="Proteomes" id="UP000253975">
    <property type="component" value="Unassembled WGS sequence"/>
</dbReference>
<dbReference type="InterPro" id="IPR007159">
    <property type="entry name" value="SpoVT-AbrB_dom"/>
</dbReference>
<dbReference type="CDD" id="cd16321">
    <property type="entry name" value="MraZ_C"/>
    <property type="match status" value="1"/>
</dbReference>
<dbReference type="InterPro" id="IPR035642">
    <property type="entry name" value="MraZ_N"/>
</dbReference>
<dbReference type="GO" id="GO:0000976">
    <property type="term" value="F:transcription cis-regulatory region binding"/>
    <property type="evidence" value="ECO:0007669"/>
    <property type="project" value="TreeGrafter"/>
</dbReference>
<dbReference type="OrthoDB" id="9807753at2"/>
<dbReference type="Gene3D" id="3.40.1550.20">
    <property type="entry name" value="Transcriptional regulator MraZ domain"/>
    <property type="match status" value="1"/>
</dbReference>
<dbReference type="RefSeq" id="WP_114615971.1">
    <property type="nucleotide sequence ID" value="NZ_CALIRK010000004.1"/>
</dbReference>
<comment type="subunit">
    <text evidence="7">Forms oligomers.</text>
</comment>
<evidence type="ECO:0000256" key="6">
    <source>
        <dbReference type="ARBA" id="ARBA00023163"/>
    </source>
</evidence>
<dbReference type="GO" id="GO:0009295">
    <property type="term" value="C:nucleoid"/>
    <property type="evidence" value="ECO:0007669"/>
    <property type="project" value="UniProtKB-SubCell"/>
</dbReference>
<evidence type="ECO:0000313" key="12">
    <source>
        <dbReference type="Proteomes" id="UP000271472"/>
    </source>
</evidence>
<accession>A0A369LD26</accession>
<evidence type="ECO:0000313" key="10">
    <source>
        <dbReference type="EMBL" id="RNM37480.1"/>
    </source>
</evidence>